<keyword evidence="2" id="KW-1185">Reference proteome</keyword>
<comment type="caution">
    <text evidence="1">The sequence shown here is derived from an EMBL/GenBank/DDBJ whole genome shotgun (WGS) entry which is preliminary data.</text>
</comment>
<dbReference type="EMBL" id="JARYMX010000001">
    <property type="protein sequence ID" value="KAJ9566923.1"/>
    <property type="molecule type" value="Genomic_DNA"/>
</dbReference>
<evidence type="ECO:0000313" key="2">
    <source>
        <dbReference type="Proteomes" id="UP001172457"/>
    </source>
</evidence>
<proteinExistence type="predicted"/>
<reference evidence="1" key="1">
    <citation type="submission" date="2023-03" db="EMBL/GenBank/DDBJ databases">
        <title>Chromosome-scale reference genome and RAD-based genetic map of yellow starthistle (Centaurea solstitialis) reveal putative structural variation and QTLs associated with invader traits.</title>
        <authorList>
            <person name="Reatini B."/>
            <person name="Cang F.A."/>
            <person name="Jiang Q."/>
            <person name="Mckibben M.T.W."/>
            <person name="Barker M.S."/>
            <person name="Rieseberg L.H."/>
            <person name="Dlugosch K.M."/>
        </authorList>
    </citation>
    <scope>NUCLEOTIDE SEQUENCE</scope>
    <source>
        <strain evidence="1">CAN-66</strain>
        <tissue evidence="1">Leaf</tissue>
    </source>
</reference>
<sequence length="140" mass="16088">MVRFVEIYGQGVKSTTKILDKIKERWKTTGYLCYPTVNRISKIGVTLAFWSIIHMALCFETVDAYDCVKDANTLFEHIIVVQVVTDNAKAIIKDEEDPLIVEDVHSDDECMVHPNNEEDDDSISVEKSMQLRMKVKVRHP</sequence>
<gene>
    <name evidence="1" type="ORF">OSB04_002889</name>
</gene>
<protein>
    <submittedName>
        <fullName evidence="1">Uncharacterized protein</fullName>
    </submittedName>
</protein>
<accession>A0AA38TTR8</accession>
<organism evidence="1 2">
    <name type="scientific">Centaurea solstitialis</name>
    <name type="common">yellow star-thistle</name>
    <dbReference type="NCBI Taxonomy" id="347529"/>
    <lineage>
        <taxon>Eukaryota</taxon>
        <taxon>Viridiplantae</taxon>
        <taxon>Streptophyta</taxon>
        <taxon>Embryophyta</taxon>
        <taxon>Tracheophyta</taxon>
        <taxon>Spermatophyta</taxon>
        <taxon>Magnoliopsida</taxon>
        <taxon>eudicotyledons</taxon>
        <taxon>Gunneridae</taxon>
        <taxon>Pentapetalae</taxon>
        <taxon>asterids</taxon>
        <taxon>campanulids</taxon>
        <taxon>Asterales</taxon>
        <taxon>Asteraceae</taxon>
        <taxon>Carduoideae</taxon>
        <taxon>Cardueae</taxon>
        <taxon>Centaureinae</taxon>
        <taxon>Centaurea</taxon>
    </lineage>
</organism>
<dbReference type="AlphaFoldDB" id="A0AA38TTR8"/>
<name>A0AA38TTR8_9ASTR</name>
<evidence type="ECO:0000313" key="1">
    <source>
        <dbReference type="EMBL" id="KAJ9566923.1"/>
    </source>
</evidence>
<dbReference type="Proteomes" id="UP001172457">
    <property type="component" value="Chromosome 1"/>
</dbReference>